<evidence type="ECO:0000313" key="3">
    <source>
        <dbReference type="Proteomes" id="UP000827092"/>
    </source>
</evidence>
<dbReference type="AlphaFoldDB" id="A0AAV6VAJ2"/>
<evidence type="ECO:0000256" key="1">
    <source>
        <dbReference type="SAM" id="MobiDB-lite"/>
    </source>
</evidence>
<reference evidence="2 3" key="1">
    <citation type="journal article" date="2022" name="Nat. Ecol. Evol.">
        <title>A masculinizing supergene underlies an exaggerated male reproductive morph in a spider.</title>
        <authorList>
            <person name="Hendrickx F."/>
            <person name="De Corte Z."/>
            <person name="Sonet G."/>
            <person name="Van Belleghem S.M."/>
            <person name="Kostlbacher S."/>
            <person name="Vangestel C."/>
        </authorList>
    </citation>
    <scope>NUCLEOTIDE SEQUENCE [LARGE SCALE GENOMIC DNA]</scope>
    <source>
        <strain evidence="2">W744_W776</strain>
    </source>
</reference>
<feature type="region of interest" description="Disordered" evidence="1">
    <location>
        <begin position="1"/>
        <end position="60"/>
    </location>
</feature>
<keyword evidence="3" id="KW-1185">Reference proteome</keyword>
<dbReference type="Proteomes" id="UP000827092">
    <property type="component" value="Unassembled WGS sequence"/>
</dbReference>
<accession>A0AAV6VAJ2</accession>
<name>A0AAV6VAJ2_9ARAC</name>
<dbReference type="EMBL" id="JAFNEN010000117">
    <property type="protein sequence ID" value="KAG8193624.1"/>
    <property type="molecule type" value="Genomic_DNA"/>
</dbReference>
<comment type="caution">
    <text evidence="2">The sequence shown here is derived from an EMBL/GenBank/DDBJ whole genome shotgun (WGS) entry which is preliminary data.</text>
</comment>
<protein>
    <submittedName>
        <fullName evidence="2">Uncharacterized protein</fullName>
    </submittedName>
</protein>
<evidence type="ECO:0000313" key="2">
    <source>
        <dbReference type="EMBL" id="KAG8193624.1"/>
    </source>
</evidence>
<sequence>MEDRSNTKAGIQGIHDVQKNRFSREGPMKKAQRLKLNKAGADSMRQPEDHGADEDLPQGERSLTPFLELLQKCRRFVERRYKLSVSRASSSISTGPRAPKF</sequence>
<feature type="compositionally biased region" description="Basic and acidic residues" evidence="1">
    <location>
        <begin position="16"/>
        <end position="28"/>
    </location>
</feature>
<organism evidence="2 3">
    <name type="scientific">Oedothorax gibbosus</name>
    <dbReference type="NCBI Taxonomy" id="931172"/>
    <lineage>
        <taxon>Eukaryota</taxon>
        <taxon>Metazoa</taxon>
        <taxon>Ecdysozoa</taxon>
        <taxon>Arthropoda</taxon>
        <taxon>Chelicerata</taxon>
        <taxon>Arachnida</taxon>
        <taxon>Araneae</taxon>
        <taxon>Araneomorphae</taxon>
        <taxon>Entelegynae</taxon>
        <taxon>Araneoidea</taxon>
        <taxon>Linyphiidae</taxon>
        <taxon>Erigoninae</taxon>
        <taxon>Oedothorax</taxon>
    </lineage>
</organism>
<gene>
    <name evidence="2" type="ORF">JTE90_002882</name>
</gene>
<proteinExistence type="predicted"/>